<comment type="caution">
    <text evidence="2">The sequence shown here is derived from an EMBL/GenBank/DDBJ whole genome shotgun (WGS) entry which is preliminary data.</text>
</comment>
<dbReference type="Pfam" id="PF14013">
    <property type="entry name" value="MT0933_antitox"/>
    <property type="match status" value="1"/>
</dbReference>
<accession>A0ABR8Z0P1</accession>
<dbReference type="EMBL" id="JACSPO010000001">
    <property type="protein sequence ID" value="MBD8061863.1"/>
    <property type="molecule type" value="Genomic_DNA"/>
</dbReference>
<feature type="compositionally biased region" description="Basic and acidic residues" evidence="1">
    <location>
        <begin position="1"/>
        <end position="29"/>
    </location>
</feature>
<protein>
    <submittedName>
        <fullName evidence="2">Antitoxin</fullName>
    </submittedName>
</protein>
<keyword evidence="3" id="KW-1185">Reference proteome</keyword>
<evidence type="ECO:0000313" key="2">
    <source>
        <dbReference type="EMBL" id="MBD8061863.1"/>
    </source>
</evidence>
<feature type="compositionally biased region" description="Basic and acidic residues" evidence="1">
    <location>
        <begin position="35"/>
        <end position="54"/>
    </location>
</feature>
<evidence type="ECO:0000313" key="3">
    <source>
        <dbReference type="Proteomes" id="UP000661894"/>
    </source>
</evidence>
<gene>
    <name evidence="2" type="ORF">H9624_05955</name>
</gene>
<dbReference type="InterPro" id="IPR028037">
    <property type="entry name" value="Antitoxin_Rv0909/MT0933"/>
</dbReference>
<organism evidence="2 3">
    <name type="scientific">Oceanitalea stevensii</name>
    <dbReference type="NCBI Taxonomy" id="2763072"/>
    <lineage>
        <taxon>Bacteria</taxon>
        <taxon>Bacillati</taxon>
        <taxon>Actinomycetota</taxon>
        <taxon>Actinomycetes</taxon>
        <taxon>Micrococcales</taxon>
        <taxon>Bogoriellaceae</taxon>
        <taxon>Georgenia</taxon>
    </lineage>
</organism>
<evidence type="ECO:0000256" key="1">
    <source>
        <dbReference type="SAM" id="MobiDB-lite"/>
    </source>
</evidence>
<sequence length="54" mass="5446">MGIADKAKDAMGDEQKSDAALDKAGDAADAKTGGKHGDKIDSAQDAADKKIGNE</sequence>
<dbReference type="Proteomes" id="UP000661894">
    <property type="component" value="Unassembled WGS sequence"/>
</dbReference>
<dbReference type="RefSeq" id="WP_251838916.1">
    <property type="nucleotide sequence ID" value="NZ_JACSPO010000001.1"/>
</dbReference>
<proteinExistence type="predicted"/>
<name>A0ABR8Z0P1_9MICO</name>
<feature type="region of interest" description="Disordered" evidence="1">
    <location>
        <begin position="1"/>
        <end position="54"/>
    </location>
</feature>
<reference evidence="2 3" key="1">
    <citation type="submission" date="2020-08" db="EMBL/GenBank/DDBJ databases">
        <title>A Genomic Blueprint of the Chicken Gut Microbiome.</title>
        <authorList>
            <person name="Gilroy R."/>
            <person name="Ravi A."/>
            <person name="Getino M."/>
            <person name="Pursley I."/>
            <person name="Horton D.L."/>
            <person name="Alikhan N.-F."/>
            <person name="Baker D."/>
            <person name="Gharbi K."/>
            <person name="Hall N."/>
            <person name="Watson M."/>
            <person name="Adriaenssens E.M."/>
            <person name="Foster-Nyarko E."/>
            <person name="Jarju S."/>
            <person name="Secka A."/>
            <person name="Antonio M."/>
            <person name="Oren A."/>
            <person name="Chaudhuri R."/>
            <person name="La Ragione R.M."/>
            <person name="Hildebrand F."/>
            <person name="Pallen M.J."/>
        </authorList>
    </citation>
    <scope>NUCLEOTIDE SEQUENCE [LARGE SCALE GENOMIC DNA]</scope>
    <source>
        <strain evidence="2 3">Sa1BUA1</strain>
    </source>
</reference>